<keyword evidence="3" id="KW-1185">Reference proteome</keyword>
<sequence length="173" mass="17850">MFVLSFFLFALTLAPALASPLAAPDIADIGDIDGGLQVRALSASTTPAAARPAMCDVPCQLPAASTCDMSRPSAGTCCVGNVVQARTRCLNCEVFTNVTSARRAQDDFRKFQDFCRSHLFTVQNAVIDGTFRDANGTFRGPAPKANGAQPAAGLGSAWLAALATALLAGVAAL</sequence>
<comment type="caution">
    <text evidence="2">The sequence shown here is derived from an EMBL/GenBank/DDBJ whole genome shotgun (WGS) entry which is preliminary data.</text>
</comment>
<dbReference type="AlphaFoldDB" id="A0A8H6SDM6"/>
<name>A0A8H6SDM6_9AGAR</name>
<evidence type="ECO:0000313" key="2">
    <source>
        <dbReference type="EMBL" id="KAF7297022.1"/>
    </source>
</evidence>
<feature type="signal peptide" evidence="1">
    <location>
        <begin position="1"/>
        <end position="18"/>
    </location>
</feature>
<dbReference type="RefSeq" id="XP_037217381.1">
    <property type="nucleotide sequence ID" value="XM_037365969.1"/>
</dbReference>
<dbReference type="Proteomes" id="UP000636479">
    <property type="component" value="Unassembled WGS sequence"/>
</dbReference>
<feature type="chain" id="PRO_5034354530" evidence="1">
    <location>
        <begin position="19"/>
        <end position="173"/>
    </location>
</feature>
<gene>
    <name evidence="2" type="ORF">MIND_00934700</name>
</gene>
<evidence type="ECO:0000256" key="1">
    <source>
        <dbReference type="SAM" id="SignalP"/>
    </source>
</evidence>
<accession>A0A8H6SDM6</accession>
<protein>
    <submittedName>
        <fullName evidence="2">Uncharacterized protein</fullName>
    </submittedName>
</protein>
<proteinExistence type="predicted"/>
<evidence type="ECO:0000313" key="3">
    <source>
        <dbReference type="Proteomes" id="UP000636479"/>
    </source>
</evidence>
<keyword evidence="1" id="KW-0732">Signal</keyword>
<dbReference type="GeneID" id="59348485"/>
<dbReference type="EMBL" id="JACAZF010000008">
    <property type="protein sequence ID" value="KAF7297022.1"/>
    <property type="molecule type" value="Genomic_DNA"/>
</dbReference>
<reference evidence="2" key="1">
    <citation type="submission" date="2020-05" db="EMBL/GenBank/DDBJ databases">
        <title>Mycena genomes resolve the evolution of fungal bioluminescence.</title>
        <authorList>
            <person name="Tsai I.J."/>
        </authorList>
    </citation>
    <scope>NUCLEOTIDE SEQUENCE</scope>
    <source>
        <strain evidence="2">171206Taipei</strain>
    </source>
</reference>
<organism evidence="2 3">
    <name type="scientific">Mycena indigotica</name>
    <dbReference type="NCBI Taxonomy" id="2126181"/>
    <lineage>
        <taxon>Eukaryota</taxon>
        <taxon>Fungi</taxon>
        <taxon>Dikarya</taxon>
        <taxon>Basidiomycota</taxon>
        <taxon>Agaricomycotina</taxon>
        <taxon>Agaricomycetes</taxon>
        <taxon>Agaricomycetidae</taxon>
        <taxon>Agaricales</taxon>
        <taxon>Marasmiineae</taxon>
        <taxon>Mycenaceae</taxon>
        <taxon>Mycena</taxon>
    </lineage>
</organism>